<dbReference type="AlphaFoldDB" id="A0AAN8XIL4"/>
<protein>
    <submittedName>
        <fullName evidence="1">Uncharacterized protein</fullName>
    </submittedName>
</protein>
<reference evidence="1 2" key="1">
    <citation type="submission" date="2023-11" db="EMBL/GenBank/DDBJ databases">
        <title>Halocaridina rubra genome assembly.</title>
        <authorList>
            <person name="Smith C."/>
        </authorList>
    </citation>
    <scope>NUCLEOTIDE SEQUENCE [LARGE SCALE GENOMIC DNA]</scope>
    <source>
        <strain evidence="1">EP-1</strain>
        <tissue evidence="1">Whole</tissue>
    </source>
</reference>
<dbReference type="EMBL" id="JAXCGZ010006270">
    <property type="protein sequence ID" value="KAK7079919.1"/>
    <property type="molecule type" value="Genomic_DNA"/>
</dbReference>
<gene>
    <name evidence="1" type="ORF">SK128_009578</name>
</gene>
<dbReference type="PANTHER" id="PTHR31296">
    <property type="entry name" value="UPF0565 PROTEIN C2ORF69"/>
    <property type="match status" value="1"/>
</dbReference>
<accession>A0AAN8XIL4</accession>
<dbReference type="Proteomes" id="UP001381693">
    <property type="component" value="Unassembled WGS sequence"/>
</dbReference>
<evidence type="ECO:0000313" key="1">
    <source>
        <dbReference type="EMBL" id="KAK7079919.1"/>
    </source>
</evidence>
<sequence>MALNNIVRLGYIAARSTLKNEMLYASPSTAHEIYKLPVVVFFGGDVQDYPENMTAHRDHGKYVEWSLTSTTSLLANKFPACHILVVKPSRMERKTFSCYDNFVVSNSVGAPTHDPGIKAVTHLIDLILEGLKKATEVNQESENPSFSPPNSISLDAVDDITLIGFSKGCVVLNQLIIEFRGLSVIEKLGDGDLHKFMEKIHNMYWLDGGHAGGSQTWITDSPVLNSLASQKHININVQVTPYQVEDEQRPWIKRECKMFCKILQRAGCQIKYQLHSSDEPPSLFIHFRLLNEFT</sequence>
<name>A0AAN8XIL4_HALRR</name>
<proteinExistence type="predicted"/>
<organism evidence="1 2">
    <name type="scientific">Halocaridina rubra</name>
    <name type="common">Hawaiian red shrimp</name>
    <dbReference type="NCBI Taxonomy" id="373956"/>
    <lineage>
        <taxon>Eukaryota</taxon>
        <taxon>Metazoa</taxon>
        <taxon>Ecdysozoa</taxon>
        <taxon>Arthropoda</taxon>
        <taxon>Crustacea</taxon>
        <taxon>Multicrustacea</taxon>
        <taxon>Malacostraca</taxon>
        <taxon>Eumalacostraca</taxon>
        <taxon>Eucarida</taxon>
        <taxon>Decapoda</taxon>
        <taxon>Pleocyemata</taxon>
        <taxon>Caridea</taxon>
        <taxon>Atyoidea</taxon>
        <taxon>Atyidae</taxon>
        <taxon>Halocaridina</taxon>
    </lineage>
</organism>
<dbReference type="GO" id="GO:0005739">
    <property type="term" value="C:mitochondrion"/>
    <property type="evidence" value="ECO:0007669"/>
    <property type="project" value="TreeGrafter"/>
</dbReference>
<dbReference type="PANTHER" id="PTHR31296:SF1">
    <property type="entry name" value="MITOCHONDRIAL PROTEIN C2ORF69"/>
    <property type="match status" value="1"/>
</dbReference>
<comment type="caution">
    <text evidence="1">The sequence shown here is derived from an EMBL/GenBank/DDBJ whole genome shotgun (WGS) entry which is preliminary data.</text>
</comment>
<dbReference type="InterPro" id="IPR018881">
    <property type="entry name" value="C2orf69_mit"/>
</dbReference>
<dbReference type="Pfam" id="PF10561">
    <property type="entry name" value="C2orf69"/>
    <property type="match status" value="1"/>
</dbReference>
<evidence type="ECO:0000313" key="2">
    <source>
        <dbReference type="Proteomes" id="UP001381693"/>
    </source>
</evidence>
<keyword evidence="2" id="KW-1185">Reference proteome</keyword>